<dbReference type="GO" id="GO:0005737">
    <property type="term" value="C:cytoplasm"/>
    <property type="evidence" value="ECO:0007669"/>
    <property type="project" value="TreeGrafter"/>
</dbReference>
<comment type="cofactor">
    <cofactor evidence="4">
        <name>heme</name>
        <dbReference type="ChEBI" id="CHEBI:30413"/>
    </cofactor>
</comment>
<dbReference type="PANTHER" id="PTHR24300:SF403">
    <property type="entry name" value="CYTOCHROME P450 306A1"/>
    <property type="match status" value="1"/>
</dbReference>
<keyword evidence="2 4" id="KW-0479">Metal-binding</keyword>
<dbReference type="PRINTS" id="PR00463">
    <property type="entry name" value="EP450I"/>
</dbReference>
<dbReference type="GO" id="GO:0006805">
    <property type="term" value="P:xenobiotic metabolic process"/>
    <property type="evidence" value="ECO:0007669"/>
    <property type="project" value="TreeGrafter"/>
</dbReference>
<organism evidence="6 7">
    <name type="scientific">Elysia crispata</name>
    <name type="common">lettuce slug</name>
    <dbReference type="NCBI Taxonomy" id="231223"/>
    <lineage>
        <taxon>Eukaryota</taxon>
        <taxon>Metazoa</taxon>
        <taxon>Spiralia</taxon>
        <taxon>Lophotrochozoa</taxon>
        <taxon>Mollusca</taxon>
        <taxon>Gastropoda</taxon>
        <taxon>Heterobranchia</taxon>
        <taxon>Euthyneura</taxon>
        <taxon>Panpulmonata</taxon>
        <taxon>Sacoglossa</taxon>
        <taxon>Placobranchoidea</taxon>
        <taxon>Plakobranchidae</taxon>
        <taxon>Elysia</taxon>
    </lineage>
</organism>
<dbReference type="GO" id="GO:0008395">
    <property type="term" value="F:steroid hydroxylase activity"/>
    <property type="evidence" value="ECO:0007669"/>
    <property type="project" value="TreeGrafter"/>
</dbReference>
<evidence type="ECO:0000313" key="6">
    <source>
        <dbReference type="EMBL" id="KAK3738904.1"/>
    </source>
</evidence>
<dbReference type="GO" id="GO:0005506">
    <property type="term" value="F:iron ion binding"/>
    <property type="evidence" value="ECO:0007669"/>
    <property type="project" value="InterPro"/>
</dbReference>
<evidence type="ECO:0000256" key="5">
    <source>
        <dbReference type="RuleBase" id="RU000461"/>
    </source>
</evidence>
<dbReference type="InterPro" id="IPR002401">
    <property type="entry name" value="Cyt_P450_E_grp-I"/>
</dbReference>
<evidence type="ECO:0000256" key="3">
    <source>
        <dbReference type="ARBA" id="ARBA00023004"/>
    </source>
</evidence>
<evidence type="ECO:0000256" key="2">
    <source>
        <dbReference type="ARBA" id="ARBA00022723"/>
    </source>
</evidence>
<keyword evidence="5" id="KW-0560">Oxidoreductase</keyword>
<dbReference type="Proteomes" id="UP001283361">
    <property type="component" value="Unassembled WGS sequence"/>
</dbReference>
<name>A0AAE0YAM0_9GAST</name>
<dbReference type="PRINTS" id="PR00385">
    <property type="entry name" value="P450"/>
</dbReference>
<dbReference type="AlphaFoldDB" id="A0AAE0YAM0"/>
<sequence>MDLPHIISAVNQLDRVVFDLLIGGSETSATTLLWFYLYMIHFPDIQEKFYEEIAKGIGTNRYPTGQDRAALPYVNAVILEIQRLSSISPFAVTHRCNKETTVAGYTIPKDVQILLHLDSVMLDDKIWGNAKIFRPERFLKEGKLHCPEFFVAFGLGKRSCPGESLAKVELFLFTVSVIQRFKIIPADPNDLPPRDYERGATCCPLPFRIRFEARTAA</sequence>
<evidence type="ECO:0008006" key="8">
    <source>
        <dbReference type="Google" id="ProtNLM"/>
    </source>
</evidence>
<evidence type="ECO:0000256" key="4">
    <source>
        <dbReference type="PIRSR" id="PIRSR602401-1"/>
    </source>
</evidence>
<keyword evidence="5" id="KW-0503">Monooxygenase</keyword>
<dbReference type="InterPro" id="IPR050182">
    <property type="entry name" value="Cytochrome_P450_fam2"/>
</dbReference>
<dbReference type="InterPro" id="IPR017972">
    <property type="entry name" value="Cyt_P450_CS"/>
</dbReference>
<dbReference type="InterPro" id="IPR036396">
    <property type="entry name" value="Cyt_P450_sf"/>
</dbReference>
<comment type="similarity">
    <text evidence="1 5">Belongs to the cytochrome P450 family.</text>
</comment>
<feature type="binding site" description="axial binding residue" evidence="4">
    <location>
        <position position="160"/>
    </location>
    <ligand>
        <name>heme</name>
        <dbReference type="ChEBI" id="CHEBI:30413"/>
    </ligand>
    <ligandPart>
        <name>Fe</name>
        <dbReference type="ChEBI" id="CHEBI:18248"/>
    </ligandPart>
</feature>
<dbReference type="Pfam" id="PF00067">
    <property type="entry name" value="p450"/>
    <property type="match status" value="1"/>
</dbReference>
<comment type="caution">
    <text evidence="6">The sequence shown here is derived from an EMBL/GenBank/DDBJ whole genome shotgun (WGS) entry which is preliminary data.</text>
</comment>
<dbReference type="GO" id="GO:0016712">
    <property type="term" value="F:oxidoreductase activity, acting on paired donors, with incorporation or reduction of molecular oxygen, reduced flavin or flavoprotein as one donor, and incorporation of one atom of oxygen"/>
    <property type="evidence" value="ECO:0007669"/>
    <property type="project" value="TreeGrafter"/>
</dbReference>
<protein>
    <recommendedName>
        <fullName evidence="8">Cytochrome P450</fullName>
    </recommendedName>
</protein>
<dbReference type="PANTHER" id="PTHR24300">
    <property type="entry name" value="CYTOCHROME P450 508A4-RELATED"/>
    <property type="match status" value="1"/>
</dbReference>
<keyword evidence="7" id="KW-1185">Reference proteome</keyword>
<dbReference type="SUPFAM" id="SSF48264">
    <property type="entry name" value="Cytochrome P450"/>
    <property type="match status" value="1"/>
</dbReference>
<evidence type="ECO:0000313" key="7">
    <source>
        <dbReference type="Proteomes" id="UP001283361"/>
    </source>
</evidence>
<accession>A0AAE0YAM0</accession>
<dbReference type="Gene3D" id="1.10.630.10">
    <property type="entry name" value="Cytochrome P450"/>
    <property type="match status" value="1"/>
</dbReference>
<evidence type="ECO:0000256" key="1">
    <source>
        <dbReference type="ARBA" id="ARBA00010617"/>
    </source>
</evidence>
<proteinExistence type="inferred from homology"/>
<keyword evidence="3 4" id="KW-0408">Iron</keyword>
<dbReference type="GO" id="GO:0020037">
    <property type="term" value="F:heme binding"/>
    <property type="evidence" value="ECO:0007669"/>
    <property type="project" value="InterPro"/>
</dbReference>
<gene>
    <name evidence="6" type="ORF">RRG08_006472</name>
</gene>
<reference evidence="6" key="1">
    <citation type="journal article" date="2023" name="G3 (Bethesda)">
        <title>A reference genome for the long-term kleptoplast-retaining sea slug Elysia crispata morphotype clarki.</title>
        <authorList>
            <person name="Eastman K.E."/>
            <person name="Pendleton A.L."/>
            <person name="Shaikh M.A."/>
            <person name="Suttiyut T."/>
            <person name="Ogas R."/>
            <person name="Tomko P."/>
            <person name="Gavelis G."/>
            <person name="Widhalm J.R."/>
            <person name="Wisecaver J.H."/>
        </authorList>
    </citation>
    <scope>NUCLEOTIDE SEQUENCE</scope>
    <source>
        <strain evidence="6">ECLA1</strain>
    </source>
</reference>
<keyword evidence="4 5" id="KW-0349">Heme</keyword>
<dbReference type="InterPro" id="IPR001128">
    <property type="entry name" value="Cyt_P450"/>
</dbReference>
<dbReference type="PROSITE" id="PS00086">
    <property type="entry name" value="CYTOCHROME_P450"/>
    <property type="match status" value="1"/>
</dbReference>
<dbReference type="GO" id="GO:0006082">
    <property type="term" value="P:organic acid metabolic process"/>
    <property type="evidence" value="ECO:0007669"/>
    <property type="project" value="TreeGrafter"/>
</dbReference>
<dbReference type="EMBL" id="JAWDGP010006562">
    <property type="protein sequence ID" value="KAK3738904.1"/>
    <property type="molecule type" value="Genomic_DNA"/>
</dbReference>